<evidence type="ECO:0000259" key="11">
    <source>
        <dbReference type="PROSITE" id="PS50808"/>
    </source>
</evidence>
<organism evidence="12 13">
    <name type="scientific">Rubus argutus</name>
    <name type="common">Southern blackberry</name>
    <dbReference type="NCBI Taxonomy" id="59490"/>
    <lineage>
        <taxon>Eukaryota</taxon>
        <taxon>Viridiplantae</taxon>
        <taxon>Streptophyta</taxon>
        <taxon>Embryophyta</taxon>
        <taxon>Tracheophyta</taxon>
        <taxon>Spermatophyta</taxon>
        <taxon>Magnoliopsida</taxon>
        <taxon>eudicotyledons</taxon>
        <taxon>Gunneridae</taxon>
        <taxon>Pentapetalae</taxon>
        <taxon>rosids</taxon>
        <taxon>fabids</taxon>
        <taxon>Rosales</taxon>
        <taxon>Rosaceae</taxon>
        <taxon>Rosoideae</taxon>
        <taxon>Rosoideae incertae sedis</taxon>
        <taxon>Rubus</taxon>
    </lineage>
</organism>
<dbReference type="InterPro" id="IPR003656">
    <property type="entry name" value="Znf_BED"/>
</dbReference>
<feature type="region of interest" description="Disordered" evidence="10">
    <location>
        <begin position="579"/>
        <end position="621"/>
    </location>
</feature>
<evidence type="ECO:0000256" key="9">
    <source>
        <dbReference type="PROSITE-ProRule" id="PRU00027"/>
    </source>
</evidence>
<evidence type="ECO:0000256" key="8">
    <source>
        <dbReference type="ARBA" id="ARBA00023242"/>
    </source>
</evidence>
<dbReference type="GO" id="GO:0003677">
    <property type="term" value="F:DNA binding"/>
    <property type="evidence" value="ECO:0007669"/>
    <property type="project" value="UniProtKB-KW"/>
</dbReference>
<feature type="domain" description="BED-type" evidence="11">
    <location>
        <begin position="67"/>
        <end position="140"/>
    </location>
</feature>
<dbReference type="GO" id="GO:0008270">
    <property type="term" value="F:zinc ion binding"/>
    <property type="evidence" value="ECO:0007669"/>
    <property type="project" value="UniProtKB-KW"/>
</dbReference>
<dbReference type="InterPro" id="IPR052035">
    <property type="entry name" value="ZnF_BED_domain_contain"/>
</dbReference>
<keyword evidence="3 9" id="KW-0863">Zinc-finger</keyword>
<dbReference type="Proteomes" id="UP001457282">
    <property type="component" value="Unassembled WGS sequence"/>
</dbReference>
<keyword evidence="8" id="KW-0539">Nucleus</keyword>
<dbReference type="InterPro" id="IPR008906">
    <property type="entry name" value="HATC_C_dom"/>
</dbReference>
<evidence type="ECO:0000256" key="3">
    <source>
        <dbReference type="ARBA" id="ARBA00022771"/>
    </source>
</evidence>
<evidence type="ECO:0000256" key="10">
    <source>
        <dbReference type="SAM" id="MobiDB-lite"/>
    </source>
</evidence>
<dbReference type="AlphaFoldDB" id="A0AAW1XJA1"/>
<feature type="compositionally biased region" description="Acidic residues" evidence="10">
    <location>
        <begin position="606"/>
        <end position="620"/>
    </location>
</feature>
<comment type="subcellular location">
    <subcellularLocation>
        <location evidence="1">Nucleus</location>
    </subcellularLocation>
</comment>
<protein>
    <recommendedName>
        <fullName evidence="11">BED-type domain-containing protein</fullName>
    </recommendedName>
</protein>
<keyword evidence="6" id="KW-0238">DNA-binding</keyword>
<keyword evidence="7" id="KW-0804">Transcription</keyword>
<evidence type="ECO:0000256" key="4">
    <source>
        <dbReference type="ARBA" id="ARBA00022833"/>
    </source>
</evidence>
<keyword evidence="2" id="KW-0479">Metal-binding</keyword>
<evidence type="ECO:0000313" key="12">
    <source>
        <dbReference type="EMBL" id="KAK9935865.1"/>
    </source>
</evidence>
<dbReference type="Pfam" id="PF05699">
    <property type="entry name" value="Dimer_Tnp_hAT"/>
    <property type="match status" value="1"/>
</dbReference>
<proteinExistence type="predicted"/>
<keyword evidence="13" id="KW-1185">Reference proteome</keyword>
<evidence type="ECO:0000256" key="2">
    <source>
        <dbReference type="ARBA" id="ARBA00022723"/>
    </source>
</evidence>
<evidence type="ECO:0000256" key="5">
    <source>
        <dbReference type="ARBA" id="ARBA00023015"/>
    </source>
</evidence>
<dbReference type="PANTHER" id="PTHR46481">
    <property type="entry name" value="ZINC FINGER BED DOMAIN-CONTAINING PROTEIN 4"/>
    <property type="match status" value="1"/>
</dbReference>
<comment type="caution">
    <text evidence="12">The sequence shown here is derived from an EMBL/GenBank/DDBJ whole genome shotgun (WGS) entry which is preliminary data.</text>
</comment>
<dbReference type="InterPro" id="IPR012337">
    <property type="entry name" value="RNaseH-like_sf"/>
</dbReference>
<reference evidence="12 13" key="1">
    <citation type="journal article" date="2023" name="G3 (Bethesda)">
        <title>A chromosome-length genome assembly and annotation of blackberry (Rubus argutus, cv. 'Hillquist').</title>
        <authorList>
            <person name="Bruna T."/>
            <person name="Aryal R."/>
            <person name="Dudchenko O."/>
            <person name="Sargent D.J."/>
            <person name="Mead D."/>
            <person name="Buti M."/>
            <person name="Cavallini A."/>
            <person name="Hytonen T."/>
            <person name="Andres J."/>
            <person name="Pham M."/>
            <person name="Weisz D."/>
            <person name="Mascagni F."/>
            <person name="Usai G."/>
            <person name="Natali L."/>
            <person name="Bassil N."/>
            <person name="Fernandez G.E."/>
            <person name="Lomsadze A."/>
            <person name="Armour M."/>
            <person name="Olukolu B."/>
            <person name="Poorten T."/>
            <person name="Britton C."/>
            <person name="Davik J."/>
            <person name="Ashrafi H."/>
            <person name="Aiden E.L."/>
            <person name="Borodovsky M."/>
            <person name="Worthington M."/>
        </authorList>
    </citation>
    <scope>NUCLEOTIDE SEQUENCE [LARGE SCALE GENOMIC DNA]</scope>
    <source>
        <strain evidence="12">PI 553951</strain>
    </source>
</reference>
<dbReference type="SUPFAM" id="SSF140996">
    <property type="entry name" value="Hermes dimerisation domain"/>
    <property type="match status" value="1"/>
</dbReference>
<keyword evidence="5" id="KW-0805">Transcription regulation</keyword>
<dbReference type="GO" id="GO:0046983">
    <property type="term" value="F:protein dimerization activity"/>
    <property type="evidence" value="ECO:0007669"/>
    <property type="project" value="InterPro"/>
</dbReference>
<accession>A0AAW1XJA1</accession>
<evidence type="ECO:0000313" key="13">
    <source>
        <dbReference type="Proteomes" id="UP001457282"/>
    </source>
</evidence>
<dbReference type="EMBL" id="JBEDUW010000003">
    <property type="protein sequence ID" value="KAK9935865.1"/>
    <property type="molecule type" value="Genomic_DNA"/>
</dbReference>
<evidence type="ECO:0000256" key="1">
    <source>
        <dbReference type="ARBA" id="ARBA00004123"/>
    </source>
</evidence>
<dbReference type="PROSITE" id="PS50808">
    <property type="entry name" value="ZF_BED"/>
    <property type="match status" value="1"/>
</dbReference>
<evidence type="ECO:0000256" key="6">
    <source>
        <dbReference type="ARBA" id="ARBA00023125"/>
    </source>
</evidence>
<gene>
    <name evidence="12" type="ORF">M0R45_012740</name>
</gene>
<keyword evidence="4" id="KW-0862">Zinc</keyword>
<dbReference type="SMART" id="SM00614">
    <property type="entry name" value="ZnF_BED"/>
    <property type="match status" value="1"/>
</dbReference>
<dbReference type="SUPFAM" id="SSF53098">
    <property type="entry name" value="Ribonuclease H-like"/>
    <property type="match status" value="1"/>
</dbReference>
<name>A0AAW1XJA1_RUBAR</name>
<evidence type="ECO:0000256" key="7">
    <source>
        <dbReference type="ARBA" id="ARBA00023163"/>
    </source>
</evidence>
<sequence>MPKLAFKKSKKRLGGKQNDVSVVASSTRTSASVQAEAVDSVLNVGTQEEAAPTESLSQKVSDTTASRKRSWVWEHFEEYTHKEVVKVKGQEDVVKETRRAKCKYCPKGAVGDYAVDSYKNGTHGMLRHINHSCKYYPGNRKVDKNQKVMAGDKTKGNRLKMIAFKPEEVMNACVEMIVVDELPFSFVEKQGFRKFCLVAQPLFRVPCRKTLVKEFLKLYDKSKKRLKSDLARHRKLNRAVLAIRNAVKYVRSSPARLDVFKTCVAKEQLPCKWLVVMDVPTRWNSTFLMLEAALKFKKAFARMGEDEDSGFLAYFKEPEELYNEEGELIPNKGNRGKVGPPSEKEWEKAEIFVQFLRVFYEITLRVSASNHPTIHTTFHDVLSIETEINKLFVEPEMATGSEVEKVLTEMAANMNAKFLKYYGSFKDLNPLVFMGLVLDPRGRASILKDWRKTVEESDEAVITHEVDKYLKDPLEFTTDGDSEFPILMWWKINAPKYPVLAAIAKDVMAVQVSTVASEAAFSTGGRVIDSFRSSLTPKSVEALICLQSWLRGNDICCIEDAPCIQDTEFYEKCEKEHSSSSSSVTSCPPPKSKGTKNSGELQNVEVIDDDEDDEGEDDEETKFSRFSIYFVAVELLQRCM</sequence>
<dbReference type="GO" id="GO:0005634">
    <property type="term" value="C:nucleus"/>
    <property type="evidence" value="ECO:0007669"/>
    <property type="project" value="UniProtKB-SubCell"/>
</dbReference>
<dbReference type="PANTHER" id="PTHR46481:SF7">
    <property type="entry name" value="ZINC FINGER BED DOMAIN-CONTAINING PROTEIN RICESLEEPER 2-LIKE"/>
    <property type="match status" value="1"/>
</dbReference>